<keyword evidence="13 17" id="KW-0472">Membrane</keyword>
<keyword evidence="6" id="KW-0997">Cell inner membrane</keyword>
<keyword evidence="22" id="KW-1185">Reference proteome</keyword>
<dbReference type="GO" id="GO:0004715">
    <property type="term" value="F:non-membrane spanning protein tyrosine kinase activity"/>
    <property type="evidence" value="ECO:0007669"/>
    <property type="project" value="UniProtKB-EC"/>
</dbReference>
<feature type="transmembrane region" description="Helical" evidence="17">
    <location>
        <begin position="20"/>
        <end position="38"/>
    </location>
</feature>
<dbReference type="Pfam" id="PF02706">
    <property type="entry name" value="Wzz"/>
    <property type="match status" value="1"/>
</dbReference>
<evidence type="ECO:0000256" key="17">
    <source>
        <dbReference type="SAM" id="Phobius"/>
    </source>
</evidence>
<dbReference type="InterPro" id="IPR025669">
    <property type="entry name" value="AAA_dom"/>
</dbReference>
<evidence type="ECO:0000256" key="5">
    <source>
        <dbReference type="ARBA" id="ARBA00022475"/>
    </source>
</evidence>
<evidence type="ECO:0000313" key="22">
    <source>
        <dbReference type="Proteomes" id="UP000193926"/>
    </source>
</evidence>
<comment type="catalytic activity">
    <reaction evidence="15">
        <text>L-tyrosyl-[protein] + ATP = O-phospho-L-tyrosyl-[protein] + ADP + H(+)</text>
        <dbReference type="Rhea" id="RHEA:10596"/>
        <dbReference type="Rhea" id="RHEA-COMP:10136"/>
        <dbReference type="Rhea" id="RHEA-COMP:20101"/>
        <dbReference type="ChEBI" id="CHEBI:15378"/>
        <dbReference type="ChEBI" id="CHEBI:30616"/>
        <dbReference type="ChEBI" id="CHEBI:46858"/>
        <dbReference type="ChEBI" id="CHEBI:61978"/>
        <dbReference type="ChEBI" id="CHEBI:456216"/>
        <dbReference type="EC" id="2.7.10.2"/>
    </reaction>
</comment>
<dbReference type="CDD" id="cd05387">
    <property type="entry name" value="BY-kinase"/>
    <property type="match status" value="1"/>
</dbReference>
<feature type="coiled-coil region" evidence="16">
    <location>
        <begin position="341"/>
        <end position="378"/>
    </location>
</feature>
<feature type="transmembrane region" description="Helical" evidence="17">
    <location>
        <begin position="412"/>
        <end position="434"/>
    </location>
</feature>
<gene>
    <name evidence="21" type="ORF">MGEO_02910</name>
</gene>
<evidence type="ECO:0000256" key="8">
    <source>
        <dbReference type="ARBA" id="ARBA00022692"/>
    </source>
</evidence>
<evidence type="ECO:0000256" key="13">
    <source>
        <dbReference type="ARBA" id="ARBA00023136"/>
    </source>
</evidence>
<keyword evidence="11" id="KW-0067">ATP-binding</keyword>
<dbReference type="InterPro" id="IPR050445">
    <property type="entry name" value="Bact_polysacc_biosynth/exp"/>
</dbReference>
<evidence type="ECO:0000256" key="6">
    <source>
        <dbReference type="ARBA" id="ARBA00022519"/>
    </source>
</evidence>
<comment type="subcellular location">
    <subcellularLocation>
        <location evidence="1">Cell inner membrane</location>
        <topology evidence="1">Multi-pass membrane protein</topology>
    </subcellularLocation>
</comment>
<comment type="similarity">
    <text evidence="2">Belongs to the CpsD/CapB family.</text>
</comment>
<evidence type="ECO:0000256" key="7">
    <source>
        <dbReference type="ARBA" id="ARBA00022679"/>
    </source>
</evidence>
<dbReference type="InterPro" id="IPR032807">
    <property type="entry name" value="GNVR"/>
</dbReference>
<dbReference type="STRING" id="1123756.MGEO_02910"/>
<dbReference type="PANTHER" id="PTHR32309:SF13">
    <property type="entry name" value="FERRIC ENTEROBACTIN TRANSPORT PROTEIN FEPE"/>
    <property type="match status" value="1"/>
</dbReference>
<keyword evidence="9" id="KW-0547">Nucleotide-binding</keyword>
<evidence type="ECO:0000256" key="4">
    <source>
        <dbReference type="ARBA" id="ARBA00011903"/>
    </source>
</evidence>
<reference evidence="21 22" key="1">
    <citation type="submission" date="2014-03" db="EMBL/GenBank/DDBJ databases">
        <title>The draft genome sequence of Marivita geojedonensis KCTC 23882.</title>
        <authorList>
            <person name="Lai Q."/>
            <person name="Shao Z."/>
        </authorList>
    </citation>
    <scope>NUCLEOTIDE SEQUENCE [LARGE SCALE GENOMIC DNA]</scope>
    <source>
        <strain evidence="21 22">DPG-138</strain>
    </source>
</reference>
<dbReference type="AlphaFoldDB" id="A0A1X4NRI6"/>
<evidence type="ECO:0000256" key="10">
    <source>
        <dbReference type="ARBA" id="ARBA00022777"/>
    </source>
</evidence>
<dbReference type="Proteomes" id="UP000193926">
    <property type="component" value="Unassembled WGS sequence"/>
</dbReference>
<proteinExistence type="inferred from homology"/>
<dbReference type="Gene3D" id="3.40.50.300">
    <property type="entry name" value="P-loop containing nucleotide triphosphate hydrolases"/>
    <property type="match status" value="1"/>
</dbReference>
<keyword evidence="14" id="KW-0829">Tyrosine-protein kinase</keyword>
<evidence type="ECO:0000256" key="11">
    <source>
        <dbReference type="ARBA" id="ARBA00022840"/>
    </source>
</evidence>
<evidence type="ECO:0000259" key="20">
    <source>
        <dbReference type="Pfam" id="PF13807"/>
    </source>
</evidence>
<feature type="domain" description="Tyrosine-protein kinase G-rich" evidence="20">
    <location>
        <begin position="358"/>
        <end position="432"/>
    </location>
</feature>
<dbReference type="NCBIfam" id="TIGR01007">
    <property type="entry name" value="eps_fam"/>
    <property type="match status" value="1"/>
</dbReference>
<feature type="domain" description="Polysaccharide chain length determinant N-terminal" evidence="18">
    <location>
        <begin position="4"/>
        <end position="97"/>
    </location>
</feature>
<dbReference type="EC" id="2.7.10.2" evidence="4"/>
<evidence type="ECO:0000256" key="9">
    <source>
        <dbReference type="ARBA" id="ARBA00022741"/>
    </source>
</evidence>
<dbReference type="Pfam" id="PF13614">
    <property type="entry name" value="AAA_31"/>
    <property type="match status" value="1"/>
</dbReference>
<evidence type="ECO:0000256" key="16">
    <source>
        <dbReference type="SAM" id="Coils"/>
    </source>
</evidence>
<dbReference type="InterPro" id="IPR005702">
    <property type="entry name" value="Wzc-like_C"/>
</dbReference>
<evidence type="ECO:0000256" key="14">
    <source>
        <dbReference type="ARBA" id="ARBA00023137"/>
    </source>
</evidence>
<dbReference type="EMBL" id="JFKC01000001">
    <property type="protein sequence ID" value="OSQ53584.1"/>
    <property type="molecule type" value="Genomic_DNA"/>
</dbReference>
<evidence type="ECO:0000256" key="2">
    <source>
        <dbReference type="ARBA" id="ARBA00007316"/>
    </source>
</evidence>
<keyword evidence="10" id="KW-0418">Kinase</keyword>
<sequence>MGDDEIDLLELFGSLWRGKWIILLCALLAGLGGGYYAFQLAVPKYSAQTTLAIQVGGSQIVDIDSVFSGVSADTVSLNTEIEVIKSRKLGEQLVRELNLTADAAFNPYLADTGPAFYEPYLEPYLKDWFGFEFPEEPTPTEFQQFDRTVVNAMSAISASLQRDTYVFTLSAKTVDPQKSVLLVNTLAQLYIADQIAVKFEATENAVTWLSERVTELEIELKEKEDAIKDLRSRSNVVNAEVLAGLNQQANDIQDRLQSLRETAEGATTRLERLRALQLDGSPEEILEAFPDPVLQRLYNDLSDGGPQRLTLFDDRFALLVDREATDTQRALTQAESLSASYDELQTRIALQTQDLIDLQQLEREAEATRILYDTFLARLKETTVQRGLQEADARVLSPAINGVYVEPRKSRIVALSLILGSMLGVGIVLLQQFLHNGFRTAEDLERHTGIGVMGQIPRIPISKREALIPYLNDKPTSAASEAVRNLRTSVMLSNIDQPPKVIMSTSSIPGEGKTTQAIALAKNFATLGRSVLLIECDIRRRTFSRYFKTAPDCGIVSALSRRRPLDEIVFHDKALCADVLMGEKSSVNAADLFSSDRFQEFIGNARKSYDVIIIDTPPVLVVPDARVIGQAVDAIIYSVAWDKTAKAQVDEGLRQLAGANLKVAGFVLSQIDPKGMQRYGYGGRYSAYGAYAKYGKHYYDT</sequence>
<dbReference type="GO" id="GO:0005886">
    <property type="term" value="C:plasma membrane"/>
    <property type="evidence" value="ECO:0007669"/>
    <property type="project" value="UniProtKB-SubCell"/>
</dbReference>
<keyword evidence="12 17" id="KW-1133">Transmembrane helix</keyword>
<keyword evidence="5" id="KW-1003">Cell membrane</keyword>
<dbReference type="InterPro" id="IPR003856">
    <property type="entry name" value="LPS_length_determ_N"/>
</dbReference>
<dbReference type="Pfam" id="PF13807">
    <property type="entry name" value="GNVR"/>
    <property type="match status" value="1"/>
</dbReference>
<organism evidence="21 22">
    <name type="scientific">Marivita geojedonensis</name>
    <dbReference type="NCBI Taxonomy" id="1123756"/>
    <lineage>
        <taxon>Bacteria</taxon>
        <taxon>Pseudomonadati</taxon>
        <taxon>Pseudomonadota</taxon>
        <taxon>Alphaproteobacteria</taxon>
        <taxon>Rhodobacterales</taxon>
        <taxon>Roseobacteraceae</taxon>
        <taxon>Marivita</taxon>
    </lineage>
</organism>
<feature type="domain" description="AAA" evidence="19">
    <location>
        <begin position="509"/>
        <end position="628"/>
    </location>
</feature>
<comment type="similarity">
    <text evidence="3">Belongs to the etk/wzc family.</text>
</comment>
<comment type="caution">
    <text evidence="21">The sequence shown here is derived from an EMBL/GenBank/DDBJ whole genome shotgun (WGS) entry which is preliminary data.</text>
</comment>
<evidence type="ECO:0000259" key="18">
    <source>
        <dbReference type="Pfam" id="PF02706"/>
    </source>
</evidence>
<dbReference type="GO" id="GO:0005524">
    <property type="term" value="F:ATP binding"/>
    <property type="evidence" value="ECO:0007669"/>
    <property type="project" value="UniProtKB-KW"/>
</dbReference>
<keyword evidence="16" id="KW-0175">Coiled coil</keyword>
<evidence type="ECO:0000259" key="19">
    <source>
        <dbReference type="Pfam" id="PF13614"/>
    </source>
</evidence>
<keyword evidence="7" id="KW-0808">Transferase</keyword>
<accession>A0A1X4NRI6</accession>
<name>A0A1X4NRI6_9RHOB</name>
<protein>
    <recommendedName>
        <fullName evidence="4">non-specific protein-tyrosine kinase</fullName>
        <ecNumber evidence="4">2.7.10.2</ecNumber>
    </recommendedName>
</protein>
<dbReference type="PANTHER" id="PTHR32309">
    <property type="entry name" value="TYROSINE-PROTEIN KINASE"/>
    <property type="match status" value="1"/>
</dbReference>
<dbReference type="InterPro" id="IPR027417">
    <property type="entry name" value="P-loop_NTPase"/>
</dbReference>
<feature type="coiled-coil region" evidence="16">
    <location>
        <begin position="206"/>
        <end position="276"/>
    </location>
</feature>
<evidence type="ECO:0000256" key="3">
    <source>
        <dbReference type="ARBA" id="ARBA00008883"/>
    </source>
</evidence>
<evidence type="ECO:0000256" key="15">
    <source>
        <dbReference type="ARBA" id="ARBA00051245"/>
    </source>
</evidence>
<dbReference type="SUPFAM" id="SSF52540">
    <property type="entry name" value="P-loop containing nucleoside triphosphate hydrolases"/>
    <property type="match status" value="1"/>
</dbReference>
<evidence type="ECO:0000313" key="21">
    <source>
        <dbReference type="EMBL" id="OSQ53584.1"/>
    </source>
</evidence>
<evidence type="ECO:0000256" key="12">
    <source>
        <dbReference type="ARBA" id="ARBA00022989"/>
    </source>
</evidence>
<keyword evidence="8 17" id="KW-0812">Transmembrane</keyword>
<evidence type="ECO:0000256" key="1">
    <source>
        <dbReference type="ARBA" id="ARBA00004429"/>
    </source>
</evidence>